<name>A0A7K0CGS8_9ACTN</name>
<feature type="compositionally biased region" description="Polar residues" evidence="1">
    <location>
        <begin position="1"/>
        <end position="10"/>
    </location>
</feature>
<protein>
    <submittedName>
        <fullName evidence="2">Uncharacterized protein</fullName>
    </submittedName>
</protein>
<dbReference type="Proteomes" id="UP000466345">
    <property type="component" value="Unassembled WGS sequence"/>
</dbReference>
<reference evidence="2 3" key="1">
    <citation type="submission" date="2019-10" db="EMBL/GenBank/DDBJ databases">
        <title>Streptomyces smaragdinus sp. nov. and Streptomyces fabii sp. nov., isolated from the gut of fungus growing-termite Macrotermes natalensis.</title>
        <authorList>
            <person name="Schwitalla J."/>
            <person name="Benndorf R."/>
            <person name="Martin K."/>
            <person name="De Beer W."/>
            <person name="Kaster A.-K."/>
            <person name="Vollmers J."/>
            <person name="Poulsen M."/>
            <person name="Beemelmanns C."/>
        </authorList>
    </citation>
    <scope>NUCLEOTIDE SEQUENCE [LARGE SCALE GENOMIC DNA]</scope>
    <source>
        <strain evidence="2 3">RB5</strain>
    </source>
</reference>
<organism evidence="2 3">
    <name type="scientific">Streptomyces smaragdinus</name>
    <dbReference type="NCBI Taxonomy" id="2585196"/>
    <lineage>
        <taxon>Bacteria</taxon>
        <taxon>Bacillati</taxon>
        <taxon>Actinomycetota</taxon>
        <taxon>Actinomycetes</taxon>
        <taxon>Kitasatosporales</taxon>
        <taxon>Streptomycetaceae</taxon>
        <taxon>Streptomyces</taxon>
    </lineage>
</organism>
<evidence type="ECO:0000313" key="2">
    <source>
        <dbReference type="EMBL" id="MQY11954.1"/>
    </source>
</evidence>
<dbReference type="AlphaFoldDB" id="A0A7K0CGS8"/>
<proteinExistence type="predicted"/>
<dbReference type="EMBL" id="WEGJ01000004">
    <property type="protein sequence ID" value="MQY11954.1"/>
    <property type="molecule type" value="Genomic_DNA"/>
</dbReference>
<sequence>MTLSTPQTSAAPARAVGLCFPGATPGPPAGGQGRTDTPD</sequence>
<feature type="region of interest" description="Disordered" evidence="1">
    <location>
        <begin position="1"/>
        <end position="39"/>
    </location>
</feature>
<accession>A0A7K0CGS8</accession>
<keyword evidence="3" id="KW-1185">Reference proteome</keyword>
<evidence type="ECO:0000256" key="1">
    <source>
        <dbReference type="SAM" id="MobiDB-lite"/>
    </source>
</evidence>
<comment type="caution">
    <text evidence="2">The sequence shown here is derived from an EMBL/GenBank/DDBJ whole genome shotgun (WGS) entry which is preliminary data.</text>
</comment>
<evidence type="ECO:0000313" key="3">
    <source>
        <dbReference type="Proteomes" id="UP000466345"/>
    </source>
</evidence>
<gene>
    <name evidence="2" type="ORF">SRB5_20820</name>
</gene>